<dbReference type="Pfam" id="PF00227">
    <property type="entry name" value="Proteasome"/>
    <property type="match status" value="1"/>
</dbReference>
<dbReference type="GO" id="GO:0043161">
    <property type="term" value="P:proteasome-mediated ubiquitin-dependent protein catabolic process"/>
    <property type="evidence" value="ECO:0000318"/>
    <property type="project" value="GO_Central"/>
</dbReference>
<evidence type="ECO:0000259" key="6">
    <source>
        <dbReference type="PROSITE" id="PS00388"/>
    </source>
</evidence>
<evidence type="ECO:0000256" key="4">
    <source>
        <dbReference type="PROSITE-ProRule" id="PRU00808"/>
    </source>
</evidence>
<dbReference type="GeneID" id="7448604"/>
<dbReference type="OMA" id="NTQVYGK"/>
<dbReference type="AlphaFoldDB" id="B8C5K1"/>
<dbReference type="HOGENOM" id="CLU_035750_8_0_1"/>
<reference evidence="7 8" key="2">
    <citation type="journal article" date="2008" name="Nature">
        <title>The Phaeodactylum genome reveals the evolutionary history of diatom genomes.</title>
        <authorList>
            <person name="Bowler C."/>
            <person name="Allen A.E."/>
            <person name="Badger J.H."/>
            <person name="Grimwood J."/>
            <person name="Jabbari K."/>
            <person name="Kuo A."/>
            <person name="Maheswari U."/>
            <person name="Martens C."/>
            <person name="Maumus F."/>
            <person name="Otillar R.P."/>
            <person name="Rayko E."/>
            <person name="Salamov A."/>
            <person name="Vandepoele K."/>
            <person name="Beszteri B."/>
            <person name="Gruber A."/>
            <person name="Heijde M."/>
            <person name="Katinka M."/>
            <person name="Mock T."/>
            <person name="Valentin K."/>
            <person name="Verret F."/>
            <person name="Berges J.A."/>
            <person name="Brownlee C."/>
            <person name="Cadoret J.P."/>
            <person name="Chiovitti A."/>
            <person name="Choi C.J."/>
            <person name="Coesel S."/>
            <person name="De Martino A."/>
            <person name="Detter J.C."/>
            <person name="Durkin C."/>
            <person name="Falciatore A."/>
            <person name="Fournet J."/>
            <person name="Haruta M."/>
            <person name="Huysman M.J."/>
            <person name="Jenkins B.D."/>
            <person name="Jiroutova K."/>
            <person name="Jorgensen R.E."/>
            <person name="Joubert Y."/>
            <person name="Kaplan A."/>
            <person name="Kroger N."/>
            <person name="Kroth P.G."/>
            <person name="La Roche J."/>
            <person name="Lindquist E."/>
            <person name="Lommer M."/>
            <person name="Martin-Jezequel V."/>
            <person name="Lopez P.J."/>
            <person name="Lucas S."/>
            <person name="Mangogna M."/>
            <person name="McGinnis K."/>
            <person name="Medlin L.K."/>
            <person name="Montsant A."/>
            <person name="Oudot-Le Secq M.P."/>
            <person name="Napoli C."/>
            <person name="Obornik M."/>
            <person name="Parker M.S."/>
            <person name="Petit J.L."/>
            <person name="Porcel B.M."/>
            <person name="Poulsen N."/>
            <person name="Robison M."/>
            <person name="Rychlewski L."/>
            <person name="Rynearson T.A."/>
            <person name="Schmutz J."/>
            <person name="Shapiro H."/>
            <person name="Siaut M."/>
            <person name="Stanley M."/>
            <person name="Sussman M.R."/>
            <person name="Taylor A.R."/>
            <person name="Vardi A."/>
            <person name="von Dassow P."/>
            <person name="Vyverman W."/>
            <person name="Willis A."/>
            <person name="Wyrwicz L.S."/>
            <person name="Rokhsar D.S."/>
            <person name="Weissenbach J."/>
            <person name="Armbrust E.V."/>
            <person name="Green B.R."/>
            <person name="Van de Peer Y."/>
            <person name="Grigoriev I.V."/>
        </authorList>
    </citation>
    <scope>NUCLEOTIDE SEQUENCE [LARGE SCALE GENOMIC DNA]</scope>
    <source>
        <strain evidence="7 8">CCMP1335</strain>
    </source>
</reference>
<dbReference type="CDD" id="cd03749">
    <property type="entry name" value="proteasome_alpha_type_1"/>
    <property type="match status" value="1"/>
</dbReference>
<evidence type="ECO:0000256" key="3">
    <source>
        <dbReference type="ARBA" id="ARBA00023242"/>
    </source>
</evidence>
<dbReference type="InterPro" id="IPR023332">
    <property type="entry name" value="Proteasome_alpha-type"/>
</dbReference>
<protein>
    <recommendedName>
        <fullName evidence="5">Proteasome subunit alpha type</fullName>
    </recommendedName>
</protein>
<dbReference type="STRING" id="35128.B8C5K1"/>
<proteinExistence type="inferred from homology"/>
<dbReference type="Proteomes" id="UP000001449">
    <property type="component" value="Chromosome 6"/>
</dbReference>
<dbReference type="InterPro" id="IPR000426">
    <property type="entry name" value="Proteasome_asu_N"/>
</dbReference>
<keyword evidence="7" id="KW-0378">Hydrolase</keyword>
<keyword evidence="2 4" id="KW-0647">Proteasome</keyword>
<name>B8C5K1_THAPS</name>
<evidence type="ECO:0000256" key="5">
    <source>
        <dbReference type="RuleBase" id="RU000551"/>
    </source>
</evidence>
<dbReference type="SUPFAM" id="SSF56235">
    <property type="entry name" value="N-terminal nucleophile aminohydrolases (Ntn hydrolases)"/>
    <property type="match status" value="1"/>
</dbReference>
<dbReference type="eggNOG" id="KOG0863">
    <property type="taxonomic scope" value="Eukaryota"/>
</dbReference>
<reference evidence="7 8" key="1">
    <citation type="journal article" date="2004" name="Science">
        <title>The genome of the diatom Thalassiosira pseudonana: ecology, evolution, and metabolism.</title>
        <authorList>
            <person name="Armbrust E.V."/>
            <person name="Berges J.A."/>
            <person name="Bowler C."/>
            <person name="Green B.R."/>
            <person name="Martinez D."/>
            <person name="Putnam N.H."/>
            <person name="Zhou S."/>
            <person name="Allen A.E."/>
            <person name="Apt K.E."/>
            <person name="Bechner M."/>
            <person name="Brzezinski M.A."/>
            <person name="Chaal B.K."/>
            <person name="Chiovitti A."/>
            <person name="Davis A.K."/>
            <person name="Demarest M.S."/>
            <person name="Detter J.C."/>
            <person name="Glavina T."/>
            <person name="Goodstein D."/>
            <person name="Hadi M.Z."/>
            <person name="Hellsten U."/>
            <person name="Hildebrand M."/>
            <person name="Jenkins B.D."/>
            <person name="Jurka J."/>
            <person name="Kapitonov V.V."/>
            <person name="Kroger N."/>
            <person name="Lau W.W."/>
            <person name="Lane T.W."/>
            <person name="Larimer F.W."/>
            <person name="Lippmeier J.C."/>
            <person name="Lucas S."/>
            <person name="Medina M."/>
            <person name="Montsant A."/>
            <person name="Obornik M."/>
            <person name="Parker M.S."/>
            <person name="Palenik B."/>
            <person name="Pazour G.J."/>
            <person name="Richardson P.M."/>
            <person name="Rynearson T.A."/>
            <person name="Saito M.A."/>
            <person name="Schwartz D.C."/>
            <person name="Thamatrakoln K."/>
            <person name="Valentin K."/>
            <person name="Vardi A."/>
            <person name="Wilkerson F.P."/>
            <person name="Rokhsar D.S."/>
        </authorList>
    </citation>
    <scope>NUCLEOTIDE SEQUENCE [LARGE SCALE GENOMIC DNA]</scope>
    <source>
        <strain evidence="7 8">CCMP1335</strain>
    </source>
</reference>
<organism evidence="7 8">
    <name type="scientific">Thalassiosira pseudonana</name>
    <name type="common">Marine diatom</name>
    <name type="synonym">Cyclotella nana</name>
    <dbReference type="NCBI Taxonomy" id="35128"/>
    <lineage>
        <taxon>Eukaryota</taxon>
        <taxon>Sar</taxon>
        <taxon>Stramenopiles</taxon>
        <taxon>Ochrophyta</taxon>
        <taxon>Bacillariophyta</taxon>
        <taxon>Coscinodiscophyceae</taxon>
        <taxon>Thalassiosirophycidae</taxon>
        <taxon>Thalassiosirales</taxon>
        <taxon>Thalassiosiraceae</taxon>
        <taxon>Thalassiosira</taxon>
    </lineage>
</organism>
<dbReference type="Gene3D" id="3.60.20.10">
    <property type="entry name" value="Glutamine Phosphoribosylpyrophosphate, subunit 1, domain 1"/>
    <property type="match status" value="1"/>
</dbReference>
<dbReference type="PROSITE" id="PS51475">
    <property type="entry name" value="PROTEASOME_ALPHA_2"/>
    <property type="match status" value="1"/>
</dbReference>
<dbReference type="InParanoid" id="B8C5K1"/>
<dbReference type="InterPro" id="IPR035144">
    <property type="entry name" value="Proteasome_alpha1"/>
</dbReference>
<dbReference type="InterPro" id="IPR050115">
    <property type="entry name" value="Proteasome_alpha"/>
</dbReference>
<comment type="subcellular location">
    <subcellularLocation>
        <location evidence="5">Cytoplasm</location>
    </subcellularLocation>
    <subcellularLocation>
        <location evidence="5">Nucleus</location>
    </subcellularLocation>
</comment>
<keyword evidence="3 5" id="KW-0539">Nucleus</keyword>
<dbReference type="GO" id="GO:0005737">
    <property type="term" value="C:cytoplasm"/>
    <property type="evidence" value="ECO:0007669"/>
    <property type="project" value="UniProtKB-SubCell"/>
</dbReference>
<dbReference type="PANTHER" id="PTHR11599">
    <property type="entry name" value="PROTEASOME SUBUNIT ALPHA/BETA"/>
    <property type="match status" value="1"/>
</dbReference>
<dbReference type="RefSeq" id="XP_002291026.1">
    <property type="nucleotide sequence ID" value="XM_002290990.1"/>
</dbReference>
<dbReference type="MEROPS" id="T01.976"/>
<comment type="subunit">
    <text evidence="5">The 26S proteasome consists of a 20S proteasome core and two 19S regulatory subunits.</text>
</comment>
<dbReference type="EMBL" id="CM000643">
    <property type="protein sequence ID" value="EED91133.1"/>
    <property type="molecule type" value="Genomic_DNA"/>
</dbReference>
<dbReference type="FunFam" id="3.60.20.10:FF:000016">
    <property type="entry name" value="Proteasome subunit alpha type-6"/>
    <property type="match status" value="1"/>
</dbReference>
<dbReference type="GO" id="GO:0019773">
    <property type="term" value="C:proteasome core complex, alpha-subunit complex"/>
    <property type="evidence" value="ECO:0000318"/>
    <property type="project" value="GO_Central"/>
</dbReference>
<evidence type="ECO:0000313" key="8">
    <source>
        <dbReference type="Proteomes" id="UP000001449"/>
    </source>
</evidence>
<dbReference type="Pfam" id="PF10584">
    <property type="entry name" value="Proteasome_A_N"/>
    <property type="match status" value="1"/>
</dbReference>
<dbReference type="InterPro" id="IPR029055">
    <property type="entry name" value="Ntn_hydrolases_N"/>
</dbReference>
<sequence length="272" mass="30036">MFRNMYDTDVTVWSPEGRLLQVEYAMESVKQGSACIALRSSTHSVIGALKRSVSELSAHQQKILEIDDHLGIGIAGLTADARTLAKWMRNECLNHKYVYGTAIPSGRLVNDLADRHQRTTQTYVRRPYGVGLLVASFDKNGPHVYQTCPSGNVYECYGSAIGARSQSGRTYLEKHSDSFPSCTRDDLIMHALKALVGCVSGDGELTKENGCVAVVGKGEKFTLIEGEELQPYLDRLDLVPPSLQYPSQKTSQLLIRIHNTIPIIITILLDIP</sequence>
<feature type="domain" description="Proteasome alpha-type subunits" evidence="6">
    <location>
        <begin position="6"/>
        <end position="28"/>
    </location>
</feature>
<evidence type="ECO:0000256" key="1">
    <source>
        <dbReference type="ARBA" id="ARBA00022490"/>
    </source>
</evidence>
<dbReference type="PROSITE" id="PS00388">
    <property type="entry name" value="PROTEASOME_ALPHA_1"/>
    <property type="match status" value="1"/>
</dbReference>
<comment type="similarity">
    <text evidence="4 5">Belongs to the peptidase T1A family.</text>
</comment>
<accession>B8C5K1</accession>
<dbReference type="KEGG" id="tps:THAPSDRAFT_517"/>
<dbReference type="SMART" id="SM00948">
    <property type="entry name" value="Proteasome_A_N"/>
    <property type="match status" value="1"/>
</dbReference>
<dbReference type="FunCoup" id="B8C5K1">
    <property type="interactions" value="563"/>
</dbReference>
<gene>
    <name evidence="7" type="primary">PSA1</name>
    <name evidence="7" type="ORF">THAPSDRAFT_517</name>
</gene>
<keyword evidence="1 5" id="KW-0963">Cytoplasm</keyword>
<dbReference type="InterPro" id="IPR001353">
    <property type="entry name" value="Proteasome_sua/b"/>
</dbReference>
<evidence type="ECO:0000256" key="2">
    <source>
        <dbReference type="ARBA" id="ARBA00022942"/>
    </source>
</evidence>
<dbReference type="GO" id="GO:0005634">
    <property type="term" value="C:nucleus"/>
    <property type="evidence" value="ECO:0007669"/>
    <property type="project" value="UniProtKB-SubCell"/>
</dbReference>
<keyword evidence="8" id="KW-1185">Reference proteome</keyword>
<dbReference type="GO" id="GO:0016787">
    <property type="term" value="F:hydrolase activity"/>
    <property type="evidence" value="ECO:0007669"/>
    <property type="project" value="UniProtKB-KW"/>
</dbReference>
<dbReference type="PaxDb" id="35128-Thaps517"/>
<evidence type="ECO:0000313" key="7">
    <source>
        <dbReference type="EMBL" id="EED91133.1"/>
    </source>
</evidence>